<accession>A0A916JC34</accession>
<dbReference type="InterPro" id="IPR003838">
    <property type="entry name" value="ABC3_permease_C"/>
</dbReference>
<organism evidence="9 10">
    <name type="scientific">Dyadobacter helix</name>
    <dbReference type="NCBI Taxonomy" id="2822344"/>
    <lineage>
        <taxon>Bacteria</taxon>
        <taxon>Pseudomonadati</taxon>
        <taxon>Bacteroidota</taxon>
        <taxon>Cytophagia</taxon>
        <taxon>Cytophagales</taxon>
        <taxon>Spirosomataceae</taxon>
        <taxon>Dyadobacter</taxon>
    </lineage>
</organism>
<dbReference type="Pfam" id="PF02687">
    <property type="entry name" value="FtsX"/>
    <property type="match status" value="2"/>
</dbReference>
<evidence type="ECO:0000256" key="3">
    <source>
        <dbReference type="ARBA" id="ARBA00022692"/>
    </source>
</evidence>
<dbReference type="EMBL" id="CAJRAF010000002">
    <property type="protein sequence ID" value="CAG5000083.1"/>
    <property type="molecule type" value="Genomic_DNA"/>
</dbReference>
<feature type="transmembrane region" description="Helical" evidence="6">
    <location>
        <begin position="21"/>
        <end position="42"/>
    </location>
</feature>
<feature type="transmembrane region" description="Helical" evidence="6">
    <location>
        <begin position="431"/>
        <end position="448"/>
    </location>
</feature>
<protein>
    <recommendedName>
        <fullName evidence="11">ABC transport system permease protein</fullName>
    </recommendedName>
</protein>
<dbReference type="InterPro" id="IPR025857">
    <property type="entry name" value="MacB_PCD"/>
</dbReference>
<evidence type="ECO:0000256" key="6">
    <source>
        <dbReference type="SAM" id="Phobius"/>
    </source>
</evidence>
<feature type="transmembrane region" description="Helical" evidence="6">
    <location>
        <begin position="758"/>
        <end position="778"/>
    </location>
</feature>
<keyword evidence="4 6" id="KW-1133">Transmembrane helix</keyword>
<keyword evidence="10" id="KW-1185">Reference proteome</keyword>
<proteinExistence type="predicted"/>
<feature type="domain" description="ABC3 transporter permease C-terminal" evidence="7">
    <location>
        <begin position="292"/>
        <end position="405"/>
    </location>
</feature>
<dbReference type="Pfam" id="PF12704">
    <property type="entry name" value="MacB_PCD"/>
    <property type="match status" value="1"/>
</dbReference>
<keyword evidence="2" id="KW-1003">Cell membrane</keyword>
<evidence type="ECO:0000256" key="2">
    <source>
        <dbReference type="ARBA" id="ARBA00022475"/>
    </source>
</evidence>
<feature type="transmembrane region" description="Helical" evidence="6">
    <location>
        <begin position="671"/>
        <end position="691"/>
    </location>
</feature>
<keyword evidence="5 6" id="KW-0472">Membrane</keyword>
<gene>
    <name evidence="9" type="ORF">DYBT9275_02381</name>
</gene>
<evidence type="ECO:0000313" key="10">
    <source>
        <dbReference type="Proteomes" id="UP000680038"/>
    </source>
</evidence>
<comment type="caution">
    <text evidence="9">The sequence shown here is derived from an EMBL/GenBank/DDBJ whole genome shotgun (WGS) entry which is preliminary data.</text>
</comment>
<feature type="transmembrane region" description="Helical" evidence="6">
    <location>
        <begin position="337"/>
        <end position="361"/>
    </location>
</feature>
<dbReference type="RefSeq" id="WP_215239023.1">
    <property type="nucleotide sequence ID" value="NZ_CAJRAF010000002.1"/>
</dbReference>
<feature type="domain" description="ABC3 transporter permease C-terminal" evidence="7">
    <location>
        <begin position="675"/>
        <end position="784"/>
    </location>
</feature>
<dbReference type="GO" id="GO:0022857">
    <property type="term" value="F:transmembrane transporter activity"/>
    <property type="evidence" value="ECO:0007669"/>
    <property type="project" value="TreeGrafter"/>
</dbReference>
<dbReference type="PANTHER" id="PTHR30572:SF18">
    <property type="entry name" value="ABC-TYPE MACROLIDE FAMILY EXPORT SYSTEM PERMEASE COMPONENT 2"/>
    <property type="match status" value="1"/>
</dbReference>
<evidence type="ECO:0000256" key="1">
    <source>
        <dbReference type="ARBA" id="ARBA00004651"/>
    </source>
</evidence>
<dbReference type="AlphaFoldDB" id="A0A916JC34"/>
<feature type="transmembrane region" description="Helical" evidence="6">
    <location>
        <begin position="381"/>
        <end position="401"/>
    </location>
</feature>
<evidence type="ECO:0000256" key="5">
    <source>
        <dbReference type="ARBA" id="ARBA00023136"/>
    </source>
</evidence>
<sequence>MLKNYFKIAWRNLLRSKTYSVLLLASLSIGMTCALALALYVYDELHFDGYHQNAESIYRINLNIKWEDNEYKMAQSSAPFGPALQQEYPQISKTLRVKPGSQTLRNKEKQVNVKSMIYADSTLFSFFDYRFLEGNAQSALAGPNNVVLTRHTALALFGRTSGLLGKTVMVKENMPFTVSGVMEEVPANHHLQFDAILPYTNQAVSNIVPDGWGSFNSATYVLLNNKQEAADLESKMPAFYKKYIARMIGDDTGKKVRFNITFQPLRDIHLRSAHLMGEENGSTMRYVYTISVIGLFILFIAVVNYVNLATARSIARTKEIGVRKAVGSRRSQLIGQFLTESLLLSFLAGVVSLCLLYVLLPVFNQLADKTLVLSVLDPENIVLYIGFIGAIGLISGFYPAFILSGFKPVVVMKGISVVHGGGFMLRKSLVVVQFSISMIMIFGTIMVYRQLRFMEKRELGFNQEQVIIVPLNEAGIQQSAGVLKNTLLQSPLISGVSLTNGVIGDGLNNKSTFSFYSKGVERAISTEYFNVDDSFLDVLKIRLKEGSNFSEVMENDTTDAVLVNQAMIRRLGWKNRREGLIEIDENKVEITGVMEDFHVRSLHNQIDPLVLVLKKQRTDKLLVRISGHDIPAALGYAKKVFEQVNPGAAFDYSFLDQTFARQYQSDQRKGTMFLFFSGIAIIIACMGLFGLATFTAQQRRKEIGVRKVLGASVSGVVLLLSRDFLRLVLISIFIASPIGWYVMKAWLEGFAYKVAIEWWVFALSGLLSIVLAAITISFQSVKASLTNPVESLRSE</sequence>
<evidence type="ECO:0000256" key="4">
    <source>
        <dbReference type="ARBA" id="ARBA00022989"/>
    </source>
</evidence>
<dbReference type="PANTHER" id="PTHR30572">
    <property type="entry name" value="MEMBRANE COMPONENT OF TRANSPORTER-RELATED"/>
    <property type="match status" value="1"/>
</dbReference>
<name>A0A916JC34_9BACT</name>
<comment type="subcellular location">
    <subcellularLocation>
        <location evidence="1">Cell membrane</location>
        <topology evidence="1">Multi-pass membrane protein</topology>
    </subcellularLocation>
</comment>
<dbReference type="InterPro" id="IPR050250">
    <property type="entry name" value="Macrolide_Exporter_MacB"/>
</dbReference>
<evidence type="ECO:0000313" key="9">
    <source>
        <dbReference type="EMBL" id="CAG5000083.1"/>
    </source>
</evidence>
<feature type="transmembrane region" description="Helical" evidence="6">
    <location>
        <begin position="727"/>
        <end position="746"/>
    </location>
</feature>
<evidence type="ECO:0008006" key="11">
    <source>
        <dbReference type="Google" id="ProtNLM"/>
    </source>
</evidence>
<feature type="domain" description="MacB-like periplasmic core" evidence="8">
    <location>
        <begin position="20"/>
        <end position="236"/>
    </location>
</feature>
<reference evidence="9" key="1">
    <citation type="submission" date="2021-04" db="EMBL/GenBank/DDBJ databases">
        <authorList>
            <person name="Rodrigo-Torres L."/>
            <person name="Arahal R. D."/>
            <person name="Lucena T."/>
        </authorList>
    </citation>
    <scope>NUCLEOTIDE SEQUENCE</scope>
    <source>
        <strain evidence="9">CECT 9275</strain>
    </source>
</reference>
<dbReference type="Proteomes" id="UP000680038">
    <property type="component" value="Unassembled WGS sequence"/>
</dbReference>
<evidence type="ECO:0000259" key="7">
    <source>
        <dbReference type="Pfam" id="PF02687"/>
    </source>
</evidence>
<dbReference type="GO" id="GO:0005886">
    <property type="term" value="C:plasma membrane"/>
    <property type="evidence" value="ECO:0007669"/>
    <property type="project" value="UniProtKB-SubCell"/>
</dbReference>
<keyword evidence="3 6" id="KW-0812">Transmembrane</keyword>
<evidence type="ECO:0000259" key="8">
    <source>
        <dbReference type="Pfam" id="PF12704"/>
    </source>
</evidence>
<feature type="transmembrane region" description="Helical" evidence="6">
    <location>
        <begin position="286"/>
        <end position="308"/>
    </location>
</feature>